<dbReference type="InterPro" id="IPR036412">
    <property type="entry name" value="HAD-like_sf"/>
</dbReference>
<reference evidence="3 4" key="1">
    <citation type="submission" date="2021-02" db="EMBL/GenBank/DDBJ databases">
        <title>Porcisia hertigi Genome sequencing and assembly.</title>
        <authorList>
            <person name="Almutairi H."/>
            <person name="Gatherer D."/>
        </authorList>
    </citation>
    <scope>NUCLEOTIDE SEQUENCE [LARGE SCALE GENOMIC DNA]</scope>
    <source>
        <strain evidence="3 4">C119</strain>
    </source>
</reference>
<keyword evidence="1" id="KW-0496">Mitochondrion</keyword>
<feature type="domain" description="FCP1 homology" evidence="2">
    <location>
        <begin position="297"/>
        <end position="500"/>
    </location>
</feature>
<keyword evidence="1" id="KW-0809">Transit peptide</keyword>
<sequence>MPTGSSVAVTGECRLSACGATAVMPSPPAVPRSTVLGDSRSSCTPAHKRSLYDVATPLYGEASQHVRRRRCPTPDAAVPRHRKDAGSTVITTDSHYSLTLGNVPYGVPPGKRNYSPLVFSVKTSRKSSLALPIAPAASLNGDDARNDVSARESAPMSVEALPTLSPTKVAAASDSAIASPNATPATANAVASPVSPRASHFPRRLSCALRCSRICSGGKDFTAFAFPTAPTLYATEEEPPVSIDPEGVRCCPLISPRYEEDANASRSPDKLTDEQINLSPFLSWKFVPYLSPPAEGEDTARPTVVLDMDETLLHTSVEPMPDADAEIDVPSSSDDAQGAGSSITSSRYRLFIKYRPYLGQFLRFCLDHFEVVIFTASKAFYARAVLRQLQADIPGIIIRFDGEDVNVDGASKQRSGDPARVIELLHRDHCTPTNVGYTKDLHLIGRDLRRTILVDNNKVCSVFQPYNSIHVKDFARRRYAKQVPDPRRMRAAQLHHLKGSLIPAAVSVSEDAATLPPLNPSECSTSTFDWEDNEDTVLLRLCSVGGLLHRLSRCENVPSFMQRTVRFNQYASR</sequence>
<organism evidence="3 4">
    <name type="scientific">Porcisia hertigi</name>
    <dbReference type="NCBI Taxonomy" id="2761500"/>
    <lineage>
        <taxon>Eukaryota</taxon>
        <taxon>Discoba</taxon>
        <taxon>Euglenozoa</taxon>
        <taxon>Kinetoplastea</taxon>
        <taxon>Metakinetoplastina</taxon>
        <taxon>Trypanosomatida</taxon>
        <taxon>Trypanosomatidae</taxon>
        <taxon>Leishmaniinae</taxon>
        <taxon>Porcisia</taxon>
    </lineage>
</organism>
<dbReference type="OrthoDB" id="277011at2759"/>
<dbReference type="SUPFAM" id="SSF56784">
    <property type="entry name" value="HAD-like"/>
    <property type="match status" value="1"/>
</dbReference>
<dbReference type="SMART" id="SM00577">
    <property type="entry name" value="CPDc"/>
    <property type="match status" value="1"/>
</dbReference>
<dbReference type="GO" id="GO:0015031">
    <property type="term" value="P:protein transport"/>
    <property type="evidence" value="ECO:0007669"/>
    <property type="project" value="UniProtKB-KW"/>
</dbReference>
<dbReference type="Proteomes" id="UP000674318">
    <property type="component" value="Chromosome 35"/>
</dbReference>
<dbReference type="GO" id="GO:0005744">
    <property type="term" value="C:TIM23 mitochondrial import inner membrane translocase complex"/>
    <property type="evidence" value="ECO:0007669"/>
    <property type="project" value="UniProtKB-UniRule"/>
</dbReference>
<comment type="subunit">
    <text evidence="1">Component of the TIM23 complex.</text>
</comment>
<gene>
    <name evidence="3" type="ORF">JKF63_01353</name>
</gene>
<accession>A0A836L9V7</accession>
<comment type="caution">
    <text evidence="3">The sequence shown here is derived from an EMBL/GenBank/DDBJ whole genome shotgun (WGS) entry which is preliminary data.</text>
</comment>
<keyword evidence="1" id="KW-0811">Translocation</keyword>
<dbReference type="EMBL" id="JAFJZO010000035">
    <property type="protein sequence ID" value="KAG5492773.1"/>
    <property type="molecule type" value="Genomic_DNA"/>
</dbReference>
<comment type="subcellular location">
    <subcellularLocation>
        <location evidence="1">Mitochondrion inner membrane</location>
        <topology evidence="1">Single-pass membrane protein</topology>
    </subcellularLocation>
</comment>
<dbReference type="PANTHER" id="PTHR12210">
    <property type="entry name" value="DULLARD PROTEIN PHOSPHATASE"/>
    <property type="match status" value="1"/>
</dbReference>
<name>A0A836L9V7_9TRYP</name>
<protein>
    <recommendedName>
        <fullName evidence="1">Mitochondrial import inner membrane translocase subunit TIM50</fullName>
    </recommendedName>
</protein>
<dbReference type="InterPro" id="IPR050365">
    <property type="entry name" value="TIM50"/>
</dbReference>
<dbReference type="InterPro" id="IPR023214">
    <property type="entry name" value="HAD_sf"/>
</dbReference>
<keyword evidence="4" id="KW-1185">Reference proteome</keyword>
<evidence type="ECO:0000259" key="2">
    <source>
        <dbReference type="PROSITE" id="PS50969"/>
    </source>
</evidence>
<dbReference type="RefSeq" id="XP_067753557.1">
    <property type="nucleotide sequence ID" value="XM_067897400.1"/>
</dbReference>
<keyword evidence="1" id="KW-0813">Transport</keyword>
<evidence type="ECO:0000313" key="4">
    <source>
        <dbReference type="Proteomes" id="UP000674318"/>
    </source>
</evidence>
<proteinExistence type="inferred from homology"/>
<dbReference type="GeneID" id="94287477"/>
<dbReference type="Gene3D" id="3.40.50.1000">
    <property type="entry name" value="HAD superfamily/HAD-like"/>
    <property type="match status" value="1"/>
</dbReference>
<dbReference type="AlphaFoldDB" id="A0A836L9V7"/>
<dbReference type="PROSITE" id="PS50969">
    <property type="entry name" value="FCP1"/>
    <property type="match status" value="1"/>
</dbReference>
<comment type="similarity">
    <text evidence="1">Belongs to the TIM50 family.</text>
</comment>
<dbReference type="Pfam" id="PF03031">
    <property type="entry name" value="NIF"/>
    <property type="match status" value="1"/>
</dbReference>
<dbReference type="CDD" id="cd07521">
    <property type="entry name" value="HAD_FCP1-like"/>
    <property type="match status" value="1"/>
</dbReference>
<evidence type="ECO:0000313" key="3">
    <source>
        <dbReference type="EMBL" id="KAG5492773.1"/>
    </source>
</evidence>
<keyword evidence="1" id="KW-0653">Protein transport</keyword>
<comment type="function">
    <text evidence="1">Essential component of the TIM23 complex, a complex that mediates the translocation of transit peptide-containing proteins across the mitochondrial inner membrane.</text>
</comment>
<evidence type="ECO:0000256" key="1">
    <source>
        <dbReference type="RuleBase" id="RU365079"/>
    </source>
</evidence>
<dbReference type="KEGG" id="phet:94287477"/>
<dbReference type="InterPro" id="IPR004274">
    <property type="entry name" value="FCP1_dom"/>
</dbReference>